<sequence>MAIANGAVEVPASQFVEPSLAPMAGSYDRDWTKLRNLILCKTGSILLR</sequence>
<dbReference type="Proteomes" id="UP000059113">
    <property type="component" value="Chromosome"/>
</dbReference>
<evidence type="ECO:0000313" key="1">
    <source>
        <dbReference type="EMBL" id="ANC50406.1"/>
    </source>
</evidence>
<dbReference type="KEGG" id="ery:CP97_14720"/>
<dbReference type="STRING" id="1648404.CP97_14720"/>
<accession>A0A168M1E9</accession>
<proteinExistence type="predicted"/>
<organism evidence="1 2">
    <name type="scientific">Aurantiacibacter atlanticus</name>
    <dbReference type="NCBI Taxonomy" id="1648404"/>
    <lineage>
        <taxon>Bacteria</taxon>
        <taxon>Pseudomonadati</taxon>
        <taxon>Pseudomonadota</taxon>
        <taxon>Alphaproteobacteria</taxon>
        <taxon>Sphingomonadales</taxon>
        <taxon>Erythrobacteraceae</taxon>
        <taxon>Aurantiacibacter</taxon>
    </lineage>
</organism>
<protein>
    <submittedName>
        <fullName evidence="1">Uncharacterized protein</fullName>
    </submittedName>
</protein>
<dbReference type="EMBL" id="CP011310">
    <property type="protein sequence ID" value="ANC50406.1"/>
    <property type="molecule type" value="Genomic_DNA"/>
</dbReference>
<gene>
    <name evidence="1" type="ORF">CP97_14720</name>
</gene>
<dbReference type="AlphaFoldDB" id="A0A168M1E9"/>
<reference evidence="2" key="2">
    <citation type="submission" date="2015-04" db="EMBL/GenBank/DDBJ databases">
        <title>The complete genome sequence of Erythrobacter sp. s21-N3.</title>
        <authorList>
            <person name="Zhuang L."/>
            <person name="Liu Y."/>
            <person name="Shao Z."/>
        </authorList>
    </citation>
    <scope>NUCLEOTIDE SEQUENCE [LARGE SCALE GENOMIC DNA]</scope>
    <source>
        <strain evidence="2">s21-N3</strain>
    </source>
</reference>
<keyword evidence="2" id="KW-1185">Reference proteome</keyword>
<evidence type="ECO:0000313" key="2">
    <source>
        <dbReference type="Proteomes" id="UP000059113"/>
    </source>
</evidence>
<name>A0A168M1E9_9SPHN</name>
<reference evidence="1 2" key="1">
    <citation type="journal article" date="2015" name="Int. J. Syst. Evol. Microbiol.">
        <title>Erythrobacter atlanticus sp. nov., a bacterium from ocean sediment able to degrade polycyclic aromatic hydrocarbons.</title>
        <authorList>
            <person name="Zhuang L."/>
            <person name="Liu Y."/>
            <person name="Wang L."/>
            <person name="Wang W."/>
            <person name="Shao Z."/>
        </authorList>
    </citation>
    <scope>NUCLEOTIDE SEQUENCE [LARGE SCALE GENOMIC DNA]</scope>
    <source>
        <strain evidence="2">s21-N3</strain>
    </source>
</reference>